<dbReference type="Gene3D" id="3.40.50.300">
    <property type="entry name" value="P-loop containing nucleotide triphosphate hydrolases"/>
    <property type="match status" value="1"/>
</dbReference>
<dbReference type="Pfam" id="PF13238">
    <property type="entry name" value="AAA_18"/>
    <property type="match status" value="1"/>
</dbReference>
<proteinExistence type="predicted"/>
<dbReference type="PANTHER" id="PTHR37816:SF2">
    <property type="entry name" value="DNA TOPOLOGY MODULATION PROTEIN FLAR-RELATED PROTEIN"/>
    <property type="match status" value="1"/>
</dbReference>
<dbReference type="EMBL" id="JBJHZZ010000031">
    <property type="protein sequence ID" value="MFL0248750.1"/>
    <property type="molecule type" value="Genomic_DNA"/>
</dbReference>
<reference evidence="1 2" key="1">
    <citation type="submission" date="2024-11" db="EMBL/GenBank/DDBJ databases">
        <authorList>
            <person name="Heng Y.C."/>
            <person name="Lim A.C.H."/>
            <person name="Lee J.K.Y."/>
            <person name="Kittelmann S."/>
        </authorList>
    </citation>
    <scope>NUCLEOTIDE SEQUENCE [LARGE SCALE GENOMIC DNA]</scope>
    <source>
        <strain evidence="1 2">WILCCON 0185</strain>
    </source>
</reference>
<comment type="caution">
    <text evidence="1">The sequence shown here is derived from an EMBL/GenBank/DDBJ whole genome shotgun (WGS) entry which is preliminary data.</text>
</comment>
<organism evidence="1 2">
    <name type="scientific">Candidatus Clostridium stratigraminis</name>
    <dbReference type="NCBI Taxonomy" id="3381661"/>
    <lineage>
        <taxon>Bacteria</taxon>
        <taxon>Bacillati</taxon>
        <taxon>Bacillota</taxon>
        <taxon>Clostridia</taxon>
        <taxon>Eubacteriales</taxon>
        <taxon>Clostridiaceae</taxon>
        <taxon>Clostridium</taxon>
    </lineage>
</organism>
<dbReference type="InterPro" id="IPR027417">
    <property type="entry name" value="P-loop_NTPase"/>
</dbReference>
<keyword evidence="2" id="KW-1185">Reference proteome</keyword>
<evidence type="ECO:0000313" key="2">
    <source>
        <dbReference type="Proteomes" id="UP001623591"/>
    </source>
</evidence>
<protein>
    <submittedName>
        <fullName evidence="1">AAA family ATPase</fullName>
    </submittedName>
</protein>
<accession>A0ABW8TAT5</accession>
<dbReference type="PANTHER" id="PTHR37816">
    <property type="entry name" value="YALI0E33011P"/>
    <property type="match status" value="1"/>
</dbReference>
<dbReference type="InterPro" id="IPR052922">
    <property type="entry name" value="Cytidylate_Kinase-2"/>
</dbReference>
<gene>
    <name evidence="1" type="ORF">ACJDUG_17555</name>
</gene>
<evidence type="ECO:0000313" key="1">
    <source>
        <dbReference type="EMBL" id="MFL0248750.1"/>
    </source>
</evidence>
<sequence>MIKVIHILGAAGSGTTTLGKELENIYKFTHLDVDDYFWLPTNPPFTTKRVIEERIELLEKDILNTDKCVVTGSLCIWGDRFIPYFDLVIEIETPTEVRIDRIKKREYKRFGSRILENGDMFQGHQEFLEWAKGYDTGDVNMRSKALHDLWLKKLGCKKVIIDGTKPLEETIRLLNKIIK</sequence>
<dbReference type="Proteomes" id="UP001623591">
    <property type="component" value="Unassembled WGS sequence"/>
</dbReference>
<name>A0ABW8TAT5_9CLOT</name>
<dbReference type="RefSeq" id="WP_406771175.1">
    <property type="nucleotide sequence ID" value="NZ_JBJHZZ010000031.1"/>
</dbReference>
<dbReference type="SUPFAM" id="SSF52540">
    <property type="entry name" value="P-loop containing nucleoside triphosphate hydrolases"/>
    <property type="match status" value="1"/>
</dbReference>
<dbReference type="NCBIfam" id="NF004861">
    <property type="entry name" value="PRK06217.1"/>
    <property type="match status" value="1"/>
</dbReference>